<dbReference type="InterPro" id="IPR049492">
    <property type="entry name" value="BD-FAE-like_dom"/>
</dbReference>
<accession>A0A517TRD3</accession>
<proteinExistence type="predicted"/>
<evidence type="ECO:0000313" key="3">
    <source>
        <dbReference type="EMBL" id="QDT70918.1"/>
    </source>
</evidence>
<feature type="domain" description="BD-FAE-like" evidence="2">
    <location>
        <begin position="47"/>
        <end position="244"/>
    </location>
</feature>
<dbReference type="AlphaFoldDB" id="A0A517TRD3"/>
<dbReference type="SUPFAM" id="SSF53474">
    <property type="entry name" value="alpha/beta-Hydrolases"/>
    <property type="match status" value="1"/>
</dbReference>
<dbReference type="InterPro" id="IPR029058">
    <property type="entry name" value="AB_hydrolase_fold"/>
</dbReference>
<dbReference type="Gene3D" id="3.40.50.1820">
    <property type="entry name" value="alpha/beta hydrolase"/>
    <property type="match status" value="1"/>
</dbReference>
<organism evidence="3 4">
    <name type="scientific">Lacipirellula limnantheis</name>
    <dbReference type="NCBI Taxonomy" id="2528024"/>
    <lineage>
        <taxon>Bacteria</taxon>
        <taxon>Pseudomonadati</taxon>
        <taxon>Planctomycetota</taxon>
        <taxon>Planctomycetia</taxon>
        <taxon>Pirellulales</taxon>
        <taxon>Lacipirellulaceae</taxon>
        <taxon>Lacipirellula</taxon>
    </lineage>
</organism>
<protein>
    <submittedName>
        <fullName evidence="3">Carboxylesterase NlhH</fullName>
        <ecNumber evidence="3">3.1.1.1</ecNumber>
    </submittedName>
</protein>
<evidence type="ECO:0000313" key="4">
    <source>
        <dbReference type="Proteomes" id="UP000317909"/>
    </source>
</evidence>
<keyword evidence="1 3" id="KW-0378">Hydrolase</keyword>
<dbReference type="PANTHER" id="PTHR48081">
    <property type="entry name" value="AB HYDROLASE SUPERFAMILY PROTEIN C4A8.06C"/>
    <property type="match status" value="1"/>
</dbReference>
<name>A0A517TRD3_9BACT</name>
<sequence>MTRRRILSLAILSGSVLVGGFKARGGEFKATYGEIYAQRDDGPLKADVYIPDGDGPFPGVLVVHGGAWRMGSRGQLSGVAQMLAQHGFTAIAISYRLAPAHKFPAQILDCKDAIRWMRTNAARLKIDPERIGGFGYSAGAHLVSLLGTTDEKDGLEGVADPKSVPSTRIQCVACGGAPCDLRPIPRNVDGLSFFLGGSPAQCPEQYRLASPAAFVTPDDPPMFFFHAEDDQLVPLASPTQMRAALVAAGIVSDLYVVPHLGHTAAAMDRDAINRSIAFLAKHLQAEGN</sequence>
<dbReference type="Proteomes" id="UP000317909">
    <property type="component" value="Chromosome"/>
</dbReference>
<dbReference type="InterPro" id="IPR050300">
    <property type="entry name" value="GDXG_lipolytic_enzyme"/>
</dbReference>
<gene>
    <name evidence="3" type="primary">nlhH_1</name>
    <name evidence="3" type="ORF">I41_00710</name>
</gene>
<dbReference type="EMBL" id="CP036339">
    <property type="protein sequence ID" value="QDT70918.1"/>
    <property type="molecule type" value="Genomic_DNA"/>
</dbReference>
<evidence type="ECO:0000256" key="1">
    <source>
        <dbReference type="ARBA" id="ARBA00022801"/>
    </source>
</evidence>
<dbReference type="KEGG" id="llh:I41_00710"/>
<dbReference type="PANTHER" id="PTHR48081:SF13">
    <property type="entry name" value="ALPHA_BETA HYDROLASE"/>
    <property type="match status" value="1"/>
</dbReference>
<dbReference type="RefSeq" id="WP_168206577.1">
    <property type="nucleotide sequence ID" value="NZ_CP036339.1"/>
</dbReference>
<reference evidence="3 4" key="1">
    <citation type="submission" date="2019-02" db="EMBL/GenBank/DDBJ databases">
        <title>Deep-cultivation of Planctomycetes and their phenomic and genomic characterization uncovers novel biology.</title>
        <authorList>
            <person name="Wiegand S."/>
            <person name="Jogler M."/>
            <person name="Boedeker C."/>
            <person name="Pinto D."/>
            <person name="Vollmers J."/>
            <person name="Rivas-Marin E."/>
            <person name="Kohn T."/>
            <person name="Peeters S.H."/>
            <person name="Heuer A."/>
            <person name="Rast P."/>
            <person name="Oberbeckmann S."/>
            <person name="Bunk B."/>
            <person name="Jeske O."/>
            <person name="Meyerdierks A."/>
            <person name="Storesund J.E."/>
            <person name="Kallscheuer N."/>
            <person name="Luecker S."/>
            <person name="Lage O.M."/>
            <person name="Pohl T."/>
            <person name="Merkel B.J."/>
            <person name="Hornburger P."/>
            <person name="Mueller R.-W."/>
            <person name="Bruemmer F."/>
            <person name="Labrenz M."/>
            <person name="Spormann A.M."/>
            <person name="Op den Camp H."/>
            <person name="Overmann J."/>
            <person name="Amann R."/>
            <person name="Jetten M.S.M."/>
            <person name="Mascher T."/>
            <person name="Medema M.H."/>
            <person name="Devos D.P."/>
            <person name="Kaster A.-K."/>
            <person name="Ovreas L."/>
            <person name="Rohde M."/>
            <person name="Galperin M.Y."/>
            <person name="Jogler C."/>
        </authorList>
    </citation>
    <scope>NUCLEOTIDE SEQUENCE [LARGE SCALE GENOMIC DNA]</scope>
    <source>
        <strain evidence="3 4">I41</strain>
    </source>
</reference>
<dbReference type="GO" id="GO:0106435">
    <property type="term" value="F:carboxylesterase activity"/>
    <property type="evidence" value="ECO:0007669"/>
    <property type="project" value="UniProtKB-EC"/>
</dbReference>
<evidence type="ECO:0000259" key="2">
    <source>
        <dbReference type="Pfam" id="PF20434"/>
    </source>
</evidence>
<dbReference type="EC" id="3.1.1.1" evidence="3"/>
<dbReference type="Pfam" id="PF20434">
    <property type="entry name" value="BD-FAE"/>
    <property type="match status" value="1"/>
</dbReference>
<keyword evidence="4" id="KW-1185">Reference proteome</keyword>